<evidence type="ECO:0000313" key="3">
    <source>
        <dbReference type="EMBL" id="PRZ17493.1"/>
    </source>
</evidence>
<dbReference type="Proteomes" id="UP000238217">
    <property type="component" value="Unassembled WGS sequence"/>
</dbReference>
<evidence type="ECO:0000259" key="2">
    <source>
        <dbReference type="Pfam" id="PF13460"/>
    </source>
</evidence>
<protein>
    <submittedName>
        <fullName evidence="3">Uncharacterized protein YbjT (DUF2867 family)</fullName>
    </submittedName>
</protein>
<dbReference type="Gene3D" id="3.40.50.720">
    <property type="entry name" value="NAD(P)-binding Rossmann-like Domain"/>
    <property type="match status" value="1"/>
</dbReference>
<organism evidence="3 4">
    <name type="scientific">Nesterenkonia sandarakina</name>
    <dbReference type="NCBI Taxonomy" id="272918"/>
    <lineage>
        <taxon>Bacteria</taxon>
        <taxon>Bacillati</taxon>
        <taxon>Actinomycetota</taxon>
        <taxon>Actinomycetes</taxon>
        <taxon>Micrococcales</taxon>
        <taxon>Micrococcaceae</taxon>
        <taxon>Nesterenkonia</taxon>
    </lineage>
</organism>
<keyword evidence="4" id="KW-1185">Reference proteome</keyword>
<comment type="caution">
    <text evidence="3">The sequence shown here is derived from an EMBL/GenBank/DDBJ whole genome shotgun (WGS) entry which is preliminary data.</text>
</comment>
<accession>A0A2T0YQC1</accession>
<dbReference type="InterPro" id="IPR016040">
    <property type="entry name" value="NAD(P)-bd_dom"/>
</dbReference>
<reference evidence="3 4" key="1">
    <citation type="submission" date="2018-03" db="EMBL/GenBank/DDBJ databases">
        <title>Comparative analysis of microorganisms from saline springs in Andes Mountain Range, Colombia.</title>
        <authorList>
            <person name="Rubin E."/>
        </authorList>
    </citation>
    <scope>NUCLEOTIDE SEQUENCE [LARGE SCALE GENOMIC DNA]</scope>
    <source>
        <strain evidence="3 4">CG 35</strain>
    </source>
</reference>
<dbReference type="EMBL" id="PVTY01000005">
    <property type="protein sequence ID" value="PRZ17493.1"/>
    <property type="molecule type" value="Genomic_DNA"/>
</dbReference>
<feature type="domain" description="NAD(P)-binding" evidence="2">
    <location>
        <begin position="36"/>
        <end position="138"/>
    </location>
</feature>
<dbReference type="OrthoDB" id="9771302at2"/>
<dbReference type="Pfam" id="PF13460">
    <property type="entry name" value="NAD_binding_10"/>
    <property type="match status" value="1"/>
</dbReference>
<dbReference type="AlphaFoldDB" id="A0A2T0YQC1"/>
<dbReference type="RefSeq" id="WP_106122394.1">
    <property type="nucleotide sequence ID" value="NZ_PVTY01000005.1"/>
</dbReference>
<proteinExistence type="predicted"/>
<name>A0A2T0YQC1_9MICC</name>
<gene>
    <name evidence="3" type="ORF">BCL67_10539</name>
</gene>
<evidence type="ECO:0000313" key="4">
    <source>
        <dbReference type="Proteomes" id="UP000238217"/>
    </source>
</evidence>
<dbReference type="InterPro" id="IPR036291">
    <property type="entry name" value="NAD(P)-bd_dom_sf"/>
</dbReference>
<feature type="region of interest" description="Disordered" evidence="1">
    <location>
        <begin position="240"/>
        <end position="259"/>
    </location>
</feature>
<sequence>MAATRVAVLGASGLAESLVLEGLRGRDVEAVAISRSLGVDVGDLEALSRALAGADVVVDALNHQTLSARAAVRFFESAASQVVAAVEGSQPRVVCLSIINAANPRVHRWLGYYRGKAAQEDVYRRSGLPLSMVRTTQWFELPEALLRQTRVGGTAFVPGILSRPLAVAEAAEHLVEQALAPEAAEVTEICGPEQVDLARLAQQVNAQDHLVPRVVRIPLGMTALGSGALIPRSPTVITTTTPQQWLARRTPRPPSSAPL</sequence>
<evidence type="ECO:0000256" key="1">
    <source>
        <dbReference type="SAM" id="MobiDB-lite"/>
    </source>
</evidence>
<dbReference type="SUPFAM" id="SSF51735">
    <property type="entry name" value="NAD(P)-binding Rossmann-fold domains"/>
    <property type="match status" value="1"/>
</dbReference>